<proteinExistence type="inferred from homology"/>
<dbReference type="SUPFAM" id="SSF54909">
    <property type="entry name" value="Dimeric alpha+beta barrel"/>
    <property type="match status" value="2"/>
</dbReference>
<dbReference type="InterPro" id="IPR011008">
    <property type="entry name" value="Dimeric_a/b-barrel"/>
</dbReference>
<dbReference type="RefSeq" id="WP_206719178.1">
    <property type="nucleotide sequence ID" value="NZ_CP071091.1"/>
</dbReference>
<organism evidence="3 4">
    <name type="scientific">Myxococcus landrumensis</name>
    <dbReference type="NCBI Taxonomy" id="2813577"/>
    <lineage>
        <taxon>Bacteria</taxon>
        <taxon>Pseudomonadati</taxon>
        <taxon>Myxococcota</taxon>
        <taxon>Myxococcia</taxon>
        <taxon>Myxococcales</taxon>
        <taxon>Cystobacterineae</taxon>
        <taxon>Myxococcaceae</taxon>
        <taxon>Myxococcus</taxon>
    </lineage>
</organism>
<protein>
    <recommendedName>
        <fullName evidence="2">YCII-related domain-containing protein</fullName>
    </recommendedName>
</protein>
<dbReference type="Proteomes" id="UP000663090">
    <property type="component" value="Chromosome"/>
</dbReference>
<evidence type="ECO:0000256" key="1">
    <source>
        <dbReference type="ARBA" id="ARBA00007689"/>
    </source>
</evidence>
<dbReference type="EMBL" id="CP071091">
    <property type="protein sequence ID" value="QSQ17559.1"/>
    <property type="molecule type" value="Genomic_DNA"/>
</dbReference>
<feature type="domain" description="YCII-related" evidence="2">
    <location>
        <begin position="160"/>
        <end position="223"/>
    </location>
</feature>
<sequence>MRFMVMHKVTEEMETGAPPTPEVMEGIGRLIGEAFQKGIFVSGEGLQPTSQRMHLAYKKGLRTLTKGPFADLKERVAGFTLMCVRSKEEALSWCDKFAAAVGDVELVLGAVKEPWDLGMAPKPENAPLRFLSLHMADERSEKDLPREPWHAEKLKGLIDEMTRAGALQVSAELTSTRRGSRIHFEGDRHSVLDGPFAESKELVAGYAILDLPSLAEAVEWSARFGAVVKVREIDVRPLGE</sequence>
<gene>
    <name evidence="3" type="ORF">JY572_16620</name>
</gene>
<dbReference type="Gene3D" id="3.30.70.1060">
    <property type="entry name" value="Dimeric alpha+beta barrel"/>
    <property type="match status" value="2"/>
</dbReference>
<name>A0ABX7NGQ8_9BACT</name>
<evidence type="ECO:0000313" key="4">
    <source>
        <dbReference type="Proteomes" id="UP000663090"/>
    </source>
</evidence>
<comment type="similarity">
    <text evidence="1">Belongs to the YciI family.</text>
</comment>
<dbReference type="InterPro" id="IPR005545">
    <property type="entry name" value="YCII"/>
</dbReference>
<dbReference type="Pfam" id="PF03795">
    <property type="entry name" value="YCII"/>
    <property type="match status" value="1"/>
</dbReference>
<dbReference type="PANTHER" id="PTHR35174">
    <property type="entry name" value="BLL7171 PROTEIN-RELATED"/>
    <property type="match status" value="1"/>
</dbReference>
<keyword evidence="4" id="KW-1185">Reference proteome</keyword>
<evidence type="ECO:0000313" key="3">
    <source>
        <dbReference type="EMBL" id="QSQ17559.1"/>
    </source>
</evidence>
<evidence type="ECO:0000259" key="2">
    <source>
        <dbReference type="Pfam" id="PF03795"/>
    </source>
</evidence>
<accession>A0ABX7NGQ8</accession>
<reference evidence="3 4" key="1">
    <citation type="submission" date="2021-02" db="EMBL/GenBank/DDBJ databases">
        <title>De Novo genome assembly of isolated myxobacteria.</title>
        <authorList>
            <person name="Stevens D.C."/>
        </authorList>
    </citation>
    <scope>NUCLEOTIDE SEQUENCE [LARGE SCALE GENOMIC DNA]</scope>
    <source>
        <strain evidence="3 4">SCHIC003</strain>
    </source>
</reference>